<dbReference type="PANTHER" id="PTHR42879:SF2">
    <property type="entry name" value="3-OXOACYL-[ACYL-CARRIER-PROTEIN] REDUCTASE FABG"/>
    <property type="match status" value="1"/>
</dbReference>
<dbReference type="InterPro" id="IPR036291">
    <property type="entry name" value="NAD(P)-bd_dom_sf"/>
</dbReference>
<dbReference type="InterPro" id="IPR057326">
    <property type="entry name" value="KR_dom"/>
</dbReference>
<dbReference type="AlphaFoldDB" id="A0A7S8IE21"/>
<dbReference type="GO" id="GO:0032787">
    <property type="term" value="P:monocarboxylic acid metabolic process"/>
    <property type="evidence" value="ECO:0007669"/>
    <property type="project" value="UniProtKB-ARBA"/>
</dbReference>
<evidence type="ECO:0000256" key="2">
    <source>
        <dbReference type="ARBA" id="ARBA00023002"/>
    </source>
</evidence>
<dbReference type="GO" id="GO:0016491">
    <property type="term" value="F:oxidoreductase activity"/>
    <property type="evidence" value="ECO:0007669"/>
    <property type="project" value="UniProtKB-KW"/>
</dbReference>
<dbReference type="InterPro" id="IPR050259">
    <property type="entry name" value="SDR"/>
</dbReference>
<dbReference type="Pfam" id="PF00106">
    <property type="entry name" value="adh_short"/>
    <property type="match status" value="1"/>
</dbReference>
<dbReference type="PANTHER" id="PTHR42879">
    <property type="entry name" value="3-OXOACYL-(ACYL-CARRIER-PROTEIN) REDUCTASE"/>
    <property type="match status" value="1"/>
</dbReference>
<dbReference type="SMART" id="SM00822">
    <property type="entry name" value="PKS_KR"/>
    <property type="match status" value="1"/>
</dbReference>
<dbReference type="Proteomes" id="UP000594468">
    <property type="component" value="Chromosome"/>
</dbReference>
<sequence length="273" mass="28785">MSLLQDQVAIVTGSGRGIGAATAKLFAQYGAKVVVTDIDPEPANAVVEEIKAAGGDAIAVVCDVTKDDDIKSLIAKAVEAFGAIDILVNNAGYTWDGLIHKMSDEQWDAIIAVHLTAPFKIIRAAIPYMREVAKAEIAEKGAAKARKIINVSSTTGTRGNIGQANYASGKAGIIGLTKTLAKEWGAFNIQVNAIAFGYIETRLTQSRDLGEKTEREGQEITLGMPDKVRDLVNTTIPMGRSGTTDEAAGPMLFFASPLSNYVSGQVLEIAGGM</sequence>
<dbReference type="PROSITE" id="PS00061">
    <property type="entry name" value="ADH_SHORT"/>
    <property type="match status" value="1"/>
</dbReference>
<keyword evidence="2" id="KW-0560">Oxidoreductase</keyword>
<dbReference type="FunFam" id="3.40.50.720:FF:000084">
    <property type="entry name" value="Short-chain dehydrogenase reductase"/>
    <property type="match status" value="1"/>
</dbReference>
<evidence type="ECO:0000256" key="1">
    <source>
        <dbReference type="ARBA" id="ARBA00006484"/>
    </source>
</evidence>
<dbReference type="EMBL" id="CP062983">
    <property type="protein sequence ID" value="QPC81974.1"/>
    <property type="molecule type" value="Genomic_DNA"/>
</dbReference>
<evidence type="ECO:0000256" key="3">
    <source>
        <dbReference type="RuleBase" id="RU000363"/>
    </source>
</evidence>
<dbReference type="PRINTS" id="PR00081">
    <property type="entry name" value="GDHRDH"/>
</dbReference>
<protein>
    <submittedName>
        <fullName evidence="5">SDR family oxidoreductase</fullName>
    </submittedName>
</protein>
<gene>
    <name evidence="5" type="ORF">G4Y79_20135</name>
</gene>
<dbReference type="PRINTS" id="PR00080">
    <property type="entry name" value="SDRFAMILY"/>
</dbReference>
<accession>A0A7S8IE21</accession>
<name>A0A7S8IE21_9CHLR</name>
<dbReference type="InterPro" id="IPR020904">
    <property type="entry name" value="Sc_DH/Rdtase_CS"/>
</dbReference>
<dbReference type="KEGG" id="pmet:G4Y79_20135"/>
<evidence type="ECO:0000313" key="5">
    <source>
        <dbReference type="EMBL" id="QPC81974.1"/>
    </source>
</evidence>
<comment type="similarity">
    <text evidence="1 3">Belongs to the short-chain dehydrogenases/reductases (SDR) family.</text>
</comment>
<dbReference type="Gene3D" id="3.40.50.720">
    <property type="entry name" value="NAD(P)-binding Rossmann-like Domain"/>
    <property type="match status" value="1"/>
</dbReference>
<keyword evidence="6" id="KW-1185">Reference proteome</keyword>
<evidence type="ECO:0000259" key="4">
    <source>
        <dbReference type="SMART" id="SM00822"/>
    </source>
</evidence>
<feature type="domain" description="Ketoreductase" evidence="4">
    <location>
        <begin position="7"/>
        <end position="187"/>
    </location>
</feature>
<dbReference type="InterPro" id="IPR002347">
    <property type="entry name" value="SDR_fam"/>
</dbReference>
<evidence type="ECO:0000313" key="6">
    <source>
        <dbReference type="Proteomes" id="UP000594468"/>
    </source>
</evidence>
<organism evidence="5 6">
    <name type="scientific">Phototrophicus methaneseepsis</name>
    <dbReference type="NCBI Taxonomy" id="2710758"/>
    <lineage>
        <taxon>Bacteria</taxon>
        <taxon>Bacillati</taxon>
        <taxon>Chloroflexota</taxon>
        <taxon>Candidatus Thermofontia</taxon>
        <taxon>Phototrophicales</taxon>
        <taxon>Phototrophicaceae</taxon>
        <taxon>Phototrophicus</taxon>
    </lineage>
</organism>
<proteinExistence type="inferred from homology"/>
<reference evidence="5 6" key="1">
    <citation type="submission" date="2020-02" db="EMBL/GenBank/DDBJ databases">
        <authorList>
            <person name="Zheng R.K."/>
            <person name="Sun C.M."/>
        </authorList>
    </citation>
    <scope>NUCLEOTIDE SEQUENCE [LARGE SCALE GENOMIC DNA]</scope>
    <source>
        <strain evidence="6">rifampicinis</strain>
    </source>
</reference>
<dbReference type="RefSeq" id="WP_195170044.1">
    <property type="nucleotide sequence ID" value="NZ_CP062983.1"/>
</dbReference>
<dbReference type="SUPFAM" id="SSF51735">
    <property type="entry name" value="NAD(P)-binding Rossmann-fold domains"/>
    <property type="match status" value="1"/>
</dbReference>